<feature type="domain" description="N-acetyltransferase" evidence="1">
    <location>
        <begin position="3"/>
        <end position="146"/>
    </location>
</feature>
<dbReference type="Gene3D" id="3.40.630.30">
    <property type="match status" value="1"/>
</dbReference>
<dbReference type="PROSITE" id="PS51186">
    <property type="entry name" value="GNAT"/>
    <property type="match status" value="1"/>
</dbReference>
<name>A0ABT9J554_9BACL</name>
<comment type="caution">
    <text evidence="2">The sequence shown here is derived from an EMBL/GenBank/DDBJ whole genome shotgun (WGS) entry which is preliminary data.</text>
</comment>
<dbReference type="PANTHER" id="PTHR43415">
    <property type="entry name" value="SPERMIDINE N(1)-ACETYLTRANSFERASE"/>
    <property type="match status" value="1"/>
</dbReference>
<proteinExistence type="predicted"/>
<reference evidence="2 3" key="1">
    <citation type="submission" date="2023-08" db="EMBL/GenBank/DDBJ databases">
        <authorList>
            <person name="Park J.-S."/>
        </authorList>
    </citation>
    <scope>NUCLEOTIDE SEQUENCE [LARGE SCALE GENOMIC DNA]</scope>
    <source>
        <strain evidence="2 3">2205SS18-9</strain>
    </source>
</reference>
<dbReference type="RefSeq" id="WP_305994037.1">
    <property type="nucleotide sequence ID" value="NZ_JAVAMP010000018.1"/>
</dbReference>
<evidence type="ECO:0000313" key="3">
    <source>
        <dbReference type="Proteomes" id="UP001231941"/>
    </source>
</evidence>
<dbReference type="Proteomes" id="UP001231941">
    <property type="component" value="Unassembled WGS sequence"/>
</dbReference>
<evidence type="ECO:0000259" key="1">
    <source>
        <dbReference type="PROSITE" id="PS51186"/>
    </source>
</evidence>
<dbReference type="SUPFAM" id="SSF55729">
    <property type="entry name" value="Acyl-CoA N-acyltransferases (Nat)"/>
    <property type="match status" value="1"/>
</dbReference>
<dbReference type="CDD" id="cd04301">
    <property type="entry name" value="NAT_SF"/>
    <property type="match status" value="1"/>
</dbReference>
<dbReference type="EMBL" id="JAVAMP010000018">
    <property type="protein sequence ID" value="MDP5276729.1"/>
    <property type="molecule type" value="Genomic_DNA"/>
</dbReference>
<keyword evidence="3" id="KW-1185">Reference proteome</keyword>
<dbReference type="Pfam" id="PF00583">
    <property type="entry name" value="Acetyltransf_1"/>
    <property type="match status" value="1"/>
</dbReference>
<dbReference type="PANTHER" id="PTHR43415:SF3">
    <property type="entry name" value="GNAT-FAMILY ACETYLTRANSFERASE"/>
    <property type="match status" value="1"/>
</dbReference>
<gene>
    <name evidence="2" type="ORF">Q5Y73_21785</name>
</gene>
<accession>A0ABT9J554</accession>
<evidence type="ECO:0000313" key="2">
    <source>
        <dbReference type="EMBL" id="MDP5276729.1"/>
    </source>
</evidence>
<dbReference type="InterPro" id="IPR016181">
    <property type="entry name" value="Acyl_CoA_acyltransferase"/>
</dbReference>
<sequence>MSIHLKEINKENWEECVNLDVHEKQNGFVPSNAYSIAQSKFEKNMHMFGIYNDNSIIGFTAYILDDDGDMNLARFMIDKKEQGKGYGKSALQKVIELIKTNFDNKEIWISIHPKNSTAIHLYNSVGFNVTETGLESEDEIFLKLDL</sequence>
<protein>
    <submittedName>
        <fullName evidence="2">GNAT family N-acetyltransferase</fullName>
    </submittedName>
</protein>
<organism evidence="2 3">
    <name type="scientific">Chengkuizengella axinellae</name>
    <dbReference type="NCBI Taxonomy" id="3064388"/>
    <lineage>
        <taxon>Bacteria</taxon>
        <taxon>Bacillati</taxon>
        <taxon>Bacillota</taxon>
        <taxon>Bacilli</taxon>
        <taxon>Bacillales</taxon>
        <taxon>Paenibacillaceae</taxon>
        <taxon>Chengkuizengella</taxon>
    </lineage>
</organism>
<dbReference type="InterPro" id="IPR000182">
    <property type="entry name" value="GNAT_dom"/>
</dbReference>